<dbReference type="InterPro" id="IPR036259">
    <property type="entry name" value="MFS_trans_sf"/>
</dbReference>
<accession>A0ABR1P4J9</accession>
<comment type="caution">
    <text evidence="10">The sequence shown here is derived from an EMBL/GenBank/DDBJ whole genome shotgun (WGS) entry which is preliminary data.</text>
</comment>
<evidence type="ECO:0000256" key="4">
    <source>
        <dbReference type="ARBA" id="ARBA00022692"/>
    </source>
</evidence>
<keyword evidence="4 8" id="KW-0812">Transmembrane</keyword>
<comment type="subcellular location">
    <subcellularLocation>
        <location evidence="1">Membrane</location>
        <topology evidence="1">Multi-pass membrane protein</topology>
    </subcellularLocation>
</comment>
<reference evidence="10 11" key="1">
    <citation type="submission" date="2024-02" db="EMBL/GenBank/DDBJ databases">
        <title>De novo assembly and annotation of 12 fungi associated with fruit tree decline syndrome in Ontario, Canada.</title>
        <authorList>
            <person name="Sulman M."/>
            <person name="Ellouze W."/>
            <person name="Ilyukhin E."/>
        </authorList>
    </citation>
    <scope>NUCLEOTIDE SEQUENCE [LARGE SCALE GENOMIC DNA]</scope>
    <source>
        <strain evidence="10 11">M169</strain>
    </source>
</reference>
<dbReference type="Proteomes" id="UP001430848">
    <property type="component" value="Unassembled WGS sequence"/>
</dbReference>
<feature type="transmembrane region" description="Helical" evidence="8">
    <location>
        <begin position="297"/>
        <end position="315"/>
    </location>
</feature>
<keyword evidence="11" id="KW-1185">Reference proteome</keyword>
<protein>
    <recommendedName>
        <fullName evidence="9">Major facilitator superfamily (MFS) profile domain-containing protein</fullName>
    </recommendedName>
</protein>
<dbReference type="PANTHER" id="PTHR11360:SF224">
    <property type="entry name" value="MAJOR FACILITATOR SUPERFAMILY (MFS) PROFILE DOMAIN-CONTAINING PROTEIN-RELATED"/>
    <property type="match status" value="1"/>
</dbReference>
<dbReference type="PROSITE" id="PS50850">
    <property type="entry name" value="MFS"/>
    <property type="match status" value="1"/>
</dbReference>
<feature type="compositionally biased region" description="Polar residues" evidence="7">
    <location>
        <begin position="1"/>
        <end position="16"/>
    </location>
</feature>
<evidence type="ECO:0000256" key="7">
    <source>
        <dbReference type="SAM" id="MobiDB-lite"/>
    </source>
</evidence>
<sequence length="453" mass="48420">MASTQSSVAENRTSETYAEASCSDTPHADEKRQEPNFNNTNVSDAAPEFPEGGRQAWLVVAGAWVSFFVSYGFISSAGVYQDYYQSTLLRDYSPSDISWISSIQLFALSASAPFVGRVFDGHGPNVLVAVGTFLHIFGQMMQSLSTKYYQLILSQAVCSGIGMGMVFHSSTASVATWFRLRRGLALGLASSGSGLGGVILPIMFENLVGQIGFPWTVRAIAFMLLAMQAFAIFTVRSRLQHSAKPFSFIAFLRPFKDLNFDLNVLGCFFGSLGMLLPFNFLKVSADAAGLPPSLTPYLLPILNAVSIVGRILPLWAGDFVGVFNMATVFVLYGAILVLALWLPGAASSGAVIAFTVLYGIPLGFFGAAIPALVARISDIREIGVRIGMTFIMNGIAGLLGNPLSGLLIGVGHTTGASAYDGFKIFCGVAIVISAIFFALARVRHGGWSIMKKV</sequence>
<evidence type="ECO:0000313" key="11">
    <source>
        <dbReference type="Proteomes" id="UP001430848"/>
    </source>
</evidence>
<feature type="transmembrane region" description="Helical" evidence="8">
    <location>
        <begin position="322"/>
        <end position="342"/>
    </location>
</feature>
<dbReference type="InterPro" id="IPR020846">
    <property type="entry name" value="MFS_dom"/>
</dbReference>
<feature type="transmembrane region" description="Helical" evidence="8">
    <location>
        <begin position="148"/>
        <end position="171"/>
    </location>
</feature>
<dbReference type="InterPro" id="IPR011701">
    <property type="entry name" value="MFS"/>
</dbReference>
<feature type="transmembrane region" description="Helical" evidence="8">
    <location>
        <begin position="386"/>
        <end position="410"/>
    </location>
</feature>
<feature type="transmembrane region" description="Helical" evidence="8">
    <location>
        <begin position="216"/>
        <end position="237"/>
    </location>
</feature>
<feature type="transmembrane region" description="Helical" evidence="8">
    <location>
        <begin position="422"/>
        <end position="442"/>
    </location>
</feature>
<keyword evidence="5 8" id="KW-1133">Transmembrane helix</keyword>
<evidence type="ECO:0000259" key="9">
    <source>
        <dbReference type="PROSITE" id="PS50850"/>
    </source>
</evidence>
<evidence type="ECO:0000313" key="10">
    <source>
        <dbReference type="EMBL" id="KAK7725866.1"/>
    </source>
</evidence>
<evidence type="ECO:0000256" key="2">
    <source>
        <dbReference type="ARBA" id="ARBA00006727"/>
    </source>
</evidence>
<dbReference type="InterPro" id="IPR050327">
    <property type="entry name" value="Proton-linked_MCT"/>
</dbReference>
<evidence type="ECO:0000256" key="8">
    <source>
        <dbReference type="SAM" id="Phobius"/>
    </source>
</evidence>
<comment type="similarity">
    <text evidence="2">Belongs to the major facilitator superfamily. Monocarboxylate porter (TC 2.A.1.13) family.</text>
</comment>
<feature type="transmembrane region" description="Helical" evidence="8">
    <location>
        <begin position="348"/>
        <end position="374"/>
    </location>
</feature>
<evidence type="ECO:0000256" key="1">
    <source>
        <dbReference type="ARBA" id="ARBA00004141"/>
    </source>
</evidence>
<feature type="region of interest" description="Disordered" evidence="7">
    <location>
        <begin position="1"/>
        <end position="45"/>
    </location>
</feature>
<evidence type="ECO:0000256" key="5">
    <source>
        <dbReference type="ARBA" id="ARBA00022989"/>
    </source>
</evidence>
<name>A0ABR1P4J9_DIAER</name>
<feature type="transmembrane region" description="Helical" evidence="8">
    <location>
        <begin position="258"/>
        <end position="277"/>
    </location>
</feature>
<evidence type="ECO:0000256" key="6">
    <source>
        <dbReference type="ARBA" id="ARBA00023136"/>
    </source>
</evidence>
<keyword evidence="6 8" id="KW-0472">Membrane</keyword>
<dbReference type="Pfam" id="PF07690">
    <property type="entry name" value="MFS_1"/>
    <property type="match status" value="1"/>
</dbReference>
<organism evidence="10 11">
    <name type="scientific">Diaporthe eres</name>
    <name type="common">Phomopsis oblonga</name>
    <dbReference type="NCBI Taxonomy" id="83184"/>
    <lineage>
        <taxon>Eukaryota</taxon>
        <taxon>Fungi</taxon>
        <taxon>Dikarya</taxon>
        <taxon>Ascomycota</taxon>
        <taxon>Pezizomycotina</taxon>
        <taxon>Sordariomycetes</taxon>
        <taxon>Sordariomycetidae</taxon>
        <taxon>Diaporthales</taxon>
        <taxon>Diaporthaceae</taxon>
        <taxon>Diaporthe</taxon>
        <taxon>Diaporthe eres species complex</taxon>
    </lineage>
</organism>
<dbReference type="Gene3D" id="1.20.1250.20">
    <property type="entry name" value="MFS general substrate transporter like domains"/>
    <property type="match status" value="2"/>
</dbReference>
<gene>
    <name evidence="10" type="ORF">SLS63_007858</name>
</gene>
<keyword evidence="3" id="KW-0813">Transport</keyword>
<dbReference type="SUPFAM" id="SSF103473">
    <property type="entry name" value="MFS general substrate transporter"/>
    <property type="match status" value="1"/>
</dbReference>
<proteinExistence type="inferred from homology"/>
<dbReference type="PANTHER" id="PTHR11360">
    <property type="entry name" value="MONOCARBOXYLATE TRANSPORTER"/>
    <property type="match status" value="1"/>
</dbReference>
<feature type="transmembrane region" description="Helical" evidence="8">
    <location>
        <begin position="56"/>
        <end position="77"/>
    </location>
</feature>
<feature type="domain" description="Major facilitator superfamily (MFS) profile" evidence="9">
    <location>
        <begin position="56"/>
        <end position="444"/>
    </location>
</feature>
<evidence type="ECO:0000256" key="3">
    <source>
        <dbReference type="ARBA" id="ARBA00022448"/>
    </source>
</evidence>
<feature type="transmembrane region" description="Helical" evidence="8">
    <location>
        <begin position="183"/>
        <end position="204"/>
    </location>
</feature>
<dbReference type="EMBL" id="JAKNSF020000046">
    <property type="protein sequence ID" value="KAK7725866.1"/>
    <property type="molecule type" value="Genomic_DNA"/>
</dbReference>